<evidence type="ECO:0000313" key="3">
    <source>
        <dbReference type="Proteomes" id="UP001175211"/>
    </source>
</evidence>
<feature type="compositionally biased region" description="Basic and acidic residues" evidence="1">
    <location>
        <begin position="186"/>
        <end position="209"/>
    </location>
</feature>
<evidence type="ECO:0000256" key="1">
    <source>
        <dbReference type="SAM" id="MobiDB-lite"/>
    </source>
</evidence>
<comment type="caution">
    <text evidence="2">The sequence shown here is derived from an EMBL/GenBank/DDBJ whole genome shotgun (WGS) entry which is preliminary data.</text>
</comment>
<proteinExistence type="predicted"/>
<keyword evidence="3" id="KW-1185">Reference proteome</keyword>
<accession>A0AA39NRF6</accession>
<evidence type="ECO:0000313" key="2">
    <source>
        <dbReference type="EMBL" id="KAK0470455.1"/>
    </source>
</evidence>
<dbReference type="GeneID" id="85364080"/>
<protein>
    <submittedName>
        <fullName evidence="2">Uncharacterized protein</fullName>
    </submittedName>
</protein>
<feature type="region of interest" description="Disordered" evidence="1">
    <location>
        <begin position="182"/>
        <end position="209"/>
    </location>
</feature>
<organism evidence="2 3">
    <name type="scientific">Armillaria tabescens</name>
    <name type="common">Ringless honey mushroom</name>
    <name type="synonym">Agaricus tabescens</name>
    <dbReference type="NCBI Taxonomy" id="1929756"/>
    <lineage>
        <taxon>Eukaryota</taxon>
        <taxon>Fungi</taxon>
        <taxon>Dikarya</taxon>
        <taxon>Basidiomycota</taxon>
        <taxon>Agaricomycotina</taxon>
        <taxon>Agaricomycetes</taxon>
        <taxon>Agaricomycetidae</taxon>
        <taxon>Agaricales</taxon>
        <taxon>Marasmiineae</taxon>
        <taxon>Physalacriaceae</taxon>
        <taxon>Desarmillaria</taxon>
    </lineage>
</organism>
<sequence length="209" mass="23456">MSFPLRNIVIDETPPQLFYDSPESILDAFSAGLAYVRQVYCQANRISLNDSTYVSQTSECLHFYVRMDLSSSETSLWGLGRRWRFSLLVVSVFGTRKYDTRFDSPNSRLGISSPPTPGLNNIATFAQSLDRLSALALLVHCPVKEDAFLPSHVMRRMNVNTRAVGVRVFELSSSFGGVSWLPSSKYGEKDDPRDDEWKEAGLAAERDTT</sequence>
<dbReference type="Proteomes" id="UP001175211">
    <property type="component" value="Unassembled WGS sequence"/>
</dbReference>
<reference evidence="2" key="1">
    <citation type="submission" date="2023-06" db="EMBL/GenBank/DDBJ databases">
        <authorList>
            <consortium name="Lawrence Berkeley National Laboratory"/>
            <person name="Ahrendt S."/>
            <person name="Sahu N."/>
            <person name="Indic B."/>
            <person name="Wong-Bajracharya J."/>
            <person name="Merenyi Z."/>
            <person name="Ke H.-M."/>
            <person name="Monk M."/>
            <person name="Kocsube S."/>
            <person name="Drula E."/>
            <person name="Lipzen A."/>
            <person name="Balint B."/>
            <person name="Henrissat B."/>
            <person name="Andreopoulos B."/>
            <person name="Martin F.M."/>
            <person name="Harder C.B."/>
            <person name="Rigling D."/>
            <person name="Ford K.L."/>
            <person name="Foster G.D."/>
            <person name="Pangilinan J."/>
            <person name="Papanicolaou A."/>
            <person name="Barry K."/>
            <person name="LaButti K."/>
            <person name="Viragh M."/>
            <person name="Koriabine M."/>
            <person name="Yan M."/>
            <person name="Riley R."/>
            <person name="Champramary S."/>
            <person name="Plett K.L."/>
            <person name="Tsai I.J."/>
            <person name="Slot J."/>
            <person name="Sipos G."/>
            <person name="Plett J."/>
            <person name="Nagy L.G."/>
            <person name="Grigoriev I.V."/>
        </authorList>
    </citation>
    <scope>NUCLEOTIDE SEQUENCE</scope>
    <source>
        <strain evidence="2">CCBAS 213</strain>
    </source>
</reference>
<dbReference type="RefSeq" id="XP_060340248.1">
    <property type="nucleotide sequence ID" value="XM_060480532.1"/>
</dbReference>
<name>A0AA39NRF6_ARMTA</name>
<dbReference type="AlphaFoldDB" id="A0AA39NRF6"/>
<dbReference type="EMBL" id="JAUEPS010000001">
    <property type="protein sequence ID" value="KAK0470455.1"/>
    <property type="molecule type" value="Genomic_DNA"/>
</dbReference>
<gene>
    <name evidence="2" type="ORF">EV420DRAFT_1757971</name>
</gene>